<accession>A0A7W5F319</accession>
<gene>
    <name evidence="2" type="ORF">FHS41_004540</name>
</gene>
<keyword evidence="3" id="KW-1185">Reference proteome</keyword>
<comment type="caution">
    <text evidence="2">The sequence shown here is derived from an EMBL/GenBank/DDBJ whole genome shotgun (WGS) entry which is preliminary data.</text>
</comment>
<dbReference type="EMBL" id="JACHXE010000004">
    <property type="protein sequence ID" value="MBB3078033.1"/>
    <property type="molecule type" value="Genomic_DNA"/>
</dbReference>
<sequence length="62" mass="6485">MREAPAYSAPAPNPWITRSTTSSAGAHAPAVSYVGSAPIRALARPTVTNVITSIRLRPSRSP</sequence>
<feature type="region of interest" description="Disordered" evidence="1">
    <location>
        <begin position="1"/>
        <end position="22"/>
    </location>
</feature>
<dbReference type="AlphaFoldDB" id="A0A7W5F319"/>
<evidence type="ECO:0000313" key="2">
    <source>
        <dbReference type="EMBL" id="MBB3078033.1"/>
    </source>
</evidence>
<reference evidence="2 3" key="1">
    <citation type="submission" date="2020-08" db="EMBL/GenBank/DDBJ databases">
        <title>Genomic Encyclopedia of Type Strains, Phase III (KMG-III): the genomes of soil and plant-associated and newly described type strains.</title>
        <authorList>
            <person name="Whitman W."/>
        </authorList>
    </citation>
    <scope>NUCLEOTIDE SEQUENCE [LARGE SCALE GENOMIC DNA]</scope>
    <source>
        <strain evidence="2 3">CECT 3237</strain>
    </source>
</reference>
<name>A0A7W5F319_9ACTN</name>
<evidence type="ECO:0000313" key="3">
    <source>
        <dbReference type="Proteomes" id="UP000572907"/>
    </source>
</evidence>
<organism evidence="2 3">
    <name type="scientific">Streptomyces violarus</name>
    <dbReference type="NCBI Taxonomy" id="67380"/>
    <lineage>
        <taxon>Bacteria</taxon>
        <taxon>Bacillati</taxon>
        <taxon>Actinomycetota</taxon>
        <taxon>Actinomycetes</taxon>
        <taxon>Kitasatosporales</taxon>
        <taxon>Streptomycetaceae</taxon>
        <taxon>Streptomyces</taxon>
    </lineage>
</organism>
<dbReference type="Proteomes" id="UP000572907">
    <property type="component" value="Unassembled WGS sequence"/>
</dbReference>
<protein>
    <submittedName>
        <fullName evidence="2">Uncharacterized protein</fullName>
    </submittedName>
</protein>
<proteinExistence type="predicted"/>
<evidence type="ECO:0000256" key="1">
    <source>
        <dbReference type="SAM" id="MobiDB-lite"/>
    </source>
</evidence>